<reference evidence="1" key="1">
    <citation type="submission" date="2021-03" db="EMBL/GenBank/DDBJ databases">
        <authorList>
            <person name="Jaffe A."/>
        </authorList>
    </citation>
    <scope>NUCLEOTIDE SEQUENCE</scope>
    <source>
        <strain evidence="1">RIFCSPHIGHO2_01_FULL_AR10_44_11</strain>
    </source>
</reference>
<organism evidence="1 2">
    <name type="scientific">Candidatus Iainarchaeum sp</name>
    <dbReference type="NCBI Taxonomy" id="3101447"/>
    <lineage>
        <taxon>Archaea</taxon>
        <taxon>Candidatus Iainarchaeota</taxon>
        <taxon>Candidatus Iainarchaeia</taxon>
        <taxon>Candidatus Iainarchaeales</taxon>
        <taxon>Candidatus Iainarchaeaceae</taxon>
        <taxon>Candidatus Iainarchaeum</taxon>
    </lineage>
</organism>
<name>A0A8T4KWL3_9ARCH</name>
<comment type="caution">
    <text evidence="1">The sequence shown here is derived from an EMBL/GenBank/DDBJ whole genome shotgun (WGS) entry which is preliminary data.</text>
</comment>
<proteinExistence type="predicted"/>
<evidence type="ECO:0000313" key="2">
    <source>
        <dbReference type="Proteomes" id="UP000677687"/>
    </source>
</evidence>
<protein>
    <submittedName>
        <fullName evidence="1">Uncharacterized protein</fullName>
    </submittedName>
</protein>
<dbReference type="EMBL" id="JAGVWD010000019">
    <property type="protein sequence ID" value="MBS3057270.1"/>
    <property type="molecule type" value="Genomic_DNA"/>
</dbReference>
<sequence>MKVTFWKGIARKFKPAAKTPRGKQLSQMSLGKRISRMFDFIELKGLKAGFEGEVKILGGGIKLKKIKLDAESMVRIANALQNSGHTAQMKVANYFIKRHFLNYFKEKLHDKGQIAVLERLIDTYRETSATMIKDAFGGKANAINELQKIIAERVKITEKIEAARPFSPAHEGVKGALVGHLFNTALGGMTRKVDLMIDELQREKGK</sequence>
<evidence type="ECO:0000313" key="1">
    <source>
        <dbReference type="EMBL" id="MBS3057270.1"/>
    </source>
</evidence>
<accession>A0A8T4KWL3</accession>
<dbReference type="Proteomes" id="UP000677687">
    <property type="component" value="Unassembled WGS sequence"/>
</dbReference>
<gene>
    <name evidence="1" type="ORF">J4415_01425</name>
</gene>
<dbReference type="AlphaFoldDB" id="A0A8T4KWL3"/>
<reference evidence="1" key="2">
    <citation type="submission" date="2021-05" db="EMBL/GenBank/DDBJ databases">
        <title>Protein family content uncovers lineage relationships and bacterial pathway maintenance mechanisms in DPANN archaea.</title>
        <authorList>
            <person name="Castelle C.J."/>
            <person name="Meheust R."/>
            <person name="Jaffe A.L."/>
            <person name="Seitz K."/>
            <person name="Gong X."/>
            <person name="Baker B.J."/>
            <person name="Banfield J.F."/>
        </authorList>
    </citation>
    <scope>NUCLEOTIDE SEQUENCE</scope>
    <source>
        <strain evidence="1">RIFCSPHIGHO2_01_FULL_AR10_44_11</strain>
    </source>
</reference>